<evidence type="ECO:0000256" key="5">
    <source>
        <dbReference type="SAM" id="SignalP"/>
    </source>
</evidence>
<evidence type="ECO:0000256" key="1">
    <source>
        <dbReference type="ARBA" id="ARBA00004196"/>
    </source>
</evidence>
<sequence>MKSKNLKRWISVCLAAAAITVMAAGCQGKEEAPASGDTNASQSENTQVSDAADTGAAKTDEASDSKDGKTIIGKVSYNMNEAYHQAECAWFEKYAEEAGYETIIIDGKVDSSIMLNSVQDLISKNTKAIICQPADVANAEALVQEAQNADVPLATFVNKAETTANPHIRLYEAPATKELGAAAAKKWMEWYPDKKIVMAIIDIPSSQQVHEERALAFVEGVQSVAADAEVAVMLDGESSRDKSMACGEDILQSHPEVNMVYGINANSVLGALAAFEAAGRGQAEDGIPKTELFVGTDGSEQEAIKIYDPNSSLKLTMALSPKNNAKTQIDTAIQLMNGEIDAKSDYEVEVTDVVLDYWSTPIDEFQKFLVDEYFSEMDLKQELGLK</sequence>
<comment type="caution">
    <text evidence="7">The sequence shown here is derived from an EMBL/GenBank/DDBJ whole genome shotgun (WGS) entry which is preliminary data.</text>
</comment>
<name>A0ABS6K8A9_9FIRM</name>
<protein>
    <submittedName>
        <fullName evidence="7">Sugar ABC transporter substrate-binding protein</fullName>
    </submittedName>
</protein>
<gene>
    <name evidence="7" type="ORF">KTH90_12065</name>
</gene>
<dbReference type="InterPro" id="IPR028082">
    <property type="entry name" value="Peripla_BP_I"/>
</dbReference>
<proteinExistence type="inferred from homology"/>
<dbReference type="PANTHER" id="PTHR46847:SF1">
    <property type="entry name" value="D-ALLOSE-BINDING PERIPLASMIC PROTEIN-RELATED"/>
    <property type="match status" value="1"/>
</dbReference>
<evidence type="ECO:0000256" key="3">
    <source>
        <dbReference type="ARBA" id="ARBA00022729"/>
    </source>
</evidence>
<keyword evidence="8" id="KW-1185">Reference proteome</keyword>
<keyword evidence="3 5" id="KW-0732">Signal</keyword>
<dbReference type="Pfam" id="PF13407">
    <property type="entry name" value="Peripla_BP_4"/>
    <property type="match status" value="1"/>
</dbReference>
<evidence type="ECO:0000256" key="2">
    <source>
        <dbReference type="ARBA" id="ARBA00007639"/>
    </source>
</evidence>
<feature type="domain" description="Periplasmic binding protein" evidence="6">
    <location>
        <begin position="75"/>
        <end position="339"/>
    </location>
</feature>
<comment type="similarity">
    <text evidence="2">Belongs to the bacterial solute-binding protein 2 family.</text>
</comment>
<reference evidence="7 8" key="1">
    <citation type="submission" date="2021-06" db="EMBL/GenBank/DDBJ databases">
        <title>Description of novel taxa of the family Lachnospiraceae.</title>
        <authorList>
            <person name="Chaplin A.V."/>
            <person name="Sokolova S.R."/>
            <person name="Pikina A.P."/>
            <person name="Korzhanova M."/>
            <person name="Belova V."/>
            <person name="Korostin D."/>
            <person name="Efimov B.A."/>
        </authorList>
    </citation>
    <scope>NUCLEOTIDE SEQUENCE [LARGE SCALE GENOMIC DNA]</scope>
    <source>
        <strain evidence="7 8">ASD4241</strain>
    </source>
</reference>
<organism evidence="7 8">
    <name type="scientific">Diplocloster modestus</name>
    <dbReference type="NCBI Taxonomy" id="2850322"/>
    <lineage>
        <taxon>Bacteria</taxon>
        <taxon>Bacillati</taxon>
        <taxon>Bacillota</taxon>
        <taxon>Clostridia</taxon>
        <taxon>Lachnospirales</taxon>
        <taxon>Lachnospiraceae</taxon>
        <taxon>Diplocloster</taxon>
    </lineage>
</organism>
<dbReference type="EMBL" id="JAHQCX010000007">
    <property type="protein sequence ID" value="MBU9726750.1"/>
    <property type="molecule type" value="Genomic_DNA"/>
</dbReference>
<evidence type="ECO:0000313" key="8">
    <source>
        <dbReference type="Proteomes" id="UP001314681"/>
    </source>
</evidence>
<feature type="signal peptide" evidence="5">
    <location>
        <begin position="1"/>
        <end position="23"/>
    </location>
</feature>
<dbReference type="RefSeq" id="WP_238726861.1">
    <property type="nucleotide sequence ID" value="NZ_JAHQCX010000007.1"/>
</dbReference>
<evidence type="ECO:0000313" key="7">
    <source>
        <dbReference type="EMBL" id="MBU9726750.1"/>
    </source>
</evidence>
<dbReference type="Gene3D" id="3.40.50.2300">
    <property type="match status" value="2"/>
</dbReference>
<dbReference type="InterPro" id="IPR025997">
    <property type="entry name" value="SBP_2_dom"/>
</dbReference>
<evidence type="ECO:0000259" key="6">
    <source>
        <dbReference type="Pfam" id="PF13407"/>
    </source>
</evidence>
<feature type="region of interest" description="Disordered" evidence="4">
    <location>
        <begin position="30"/>
        <end position="66"/>
    </location>
</feature>
<dbReference type="SUPFAM" id="SSF53822">
    <property type="entry name" value="Periplasmic binding protein-like I"/>
    <property type="match status" value="1"/>
</dbReference>
<evidence type="ECO:0000256" key="4">
    <source>
        <dbReference type="SAM" id="MobiDB-lite"/>
    </source>
</evidence>
<dbReference type="Proteomes" id="UP001314681">
    <property type="component" value="Unassembled WGS sequence"/>
</dbReference>
<feature type="compositionally biased region" description="Polar residues" evidence="4">
    <location>
        <begin position="36"/>
        <end position="49"/>
    </location>
</feature>
<dbReference type="PANTHER" id="PTHR46847">
    <property type="entry name" value="D-ALLOSE-BINDING PERIPLASMIC PROTEIN-RELATED"/>
    <property type="match status" value="1"/>
</dbReference>
<accession>A0ABS6K8A9</accession>
<dbReference type="PROSITE" id="PS51257">
    <property type="entry name" value="PROKAR_LIPOPROTEIN"/>
    <property type="match status" value="1"/>
</dbReference>
<comment type="subcellular location">
    <subcellularLocation>
        <location evidence="1">Cell envelope</location>
    </subcellularLocation>
</comment>
<feature type="chain" id="PRO_5045285438" evidence="5">
    <location>
        <begin position="24"/>
        <end position="386"/>
    </location>
</feature>
<dbReference type="CDD" id="cd01536">
    <property type="entry name" value="PBP1_ABC_sugar_binding-like"/>
    <property type="match status" value="1"/>
</dbReference>